<dbReference type="InterPro" id="IPR016875">
    <property type="entry name" value="UCP028200"/>
</dbReference>
<keyword evidence="3" id="KW-1185">Reference proteome</keyword>
<dbReference type="Pfam" id="PF19795">
    <property type="entry name" value="DUF6279"/>
    <property type="match status" value="1"/>
</dbReference>
<accession>A0ABP9EHC7</accession>
<keyword evidence="2" id="KW-0449">Lipoprotein</keyword>
<keyword evidence="1" id="KW-0175">Coiled coil</keyword>
<name>A0ABP9EHC7_9GAMM</name>
<organism evidence="2 3">
    <name type="scientific">Ferrimonas pelagia</name>
    <dbReference type="NCBI Taxonomy" id="1177826"/>
    <lineage>
        <taxon>Bacteria</taxon>
        <taxon>Pseudomonadati</taxon>
        <taxon>Pseudomonadota</taxon>
        <taxon>Gammaproteobacteria</taxon>
        <taxon>Alteromonadales</taxon>
        <taxon>Ferrimonadaceae</taxon>
        <taxon>Ferrimonas</taxon>
    </lineage>
</organism>
<protein>
    <submittedName>
        <fullName evidence="2">DUF6279 family lipoprotein</fullName>
    </submittedName>
</protein>
<evidence type="ECO:0000313" key="3">
    <source>
        <dbReference type="Proteomes" id="UP001499988"/>
    </source>
</evidence>
<dbReference type="PIRSF" id="PIRSF028200">
    <property type="entry name" value="UCP028200"/>
    <property type="match status" value="1"/>
</dbReference>
<evidence type="ECO:0000313" key="2">
    <source>
        <dbReference type="EMBL" id="GAA4878943.1"/>
    </source>
</evidence>
<dbReference type="EMBL" id="BAABJZ010000014">
    <property type="protein sequence ID" value="GAA4878943.1"/>
    <property type="molecule type" value="Genomic_DNA"/>
</dbReference>
<sequence length="257" mass="30301">MYNWLDWLIPWELDDYVSLSRAQERQLDEMIEQALAWHKANELPRYVQHIEALQSDVAEPLQAAQIQGHFDRSNGHWDRLFEHLIPALIPFIQSFSDAQIDEALANMAKDEAELREEYAELTLEQRIAKSNKSMEQSIRKKIGRLSKQQKAIIHDYNHNRHSTLALWLSYRDVWFERFSLALYQRSDGAALERELRLLMVEPDQLKSAQYLTLIEQNRRQLSQGFAAIHQSMSSKQQRRLNKELGKLRADFIYLAQP</sequence>
<evidence type="ECO:0000256" key="1">
    <source>
        <dbReference type="SAM" id="Coils"/>
    </source>
</evidence>
<comment type="caution">
    <text evidence="2">The sequence shown here is derived from an EMBL/GenBank/DDBJ whole genome shotgun (WGS) entry which is preliminary data.</text>
</comment>
<feature type="coiled-coil region" evidence="1">
    <location>
        <begin position="100"/>
        <end position="131"/>
    </location>
</feature>
<proteinExistence type="predicted"/>
<dbReference type="Proteomes" id="UP001499988">
    <property type="component" value="Unassembled WGS sequence"/>
</dbReference>
<reference evidence="3" key="1">
    <citation type="journal article" date="2019" name="Int. J. Syst. Evol. Microbiol.">
        <title>The Global Catalogue of Microorganisms (GCM) 10K type strain sequencing project: providing services to taxonomists for standard genome sequencing and annotation.</title>
        <authorList>
            <consortium name="The Broad Institute Genomics Platform"/>
            <consortium name="The Broad Institute Genome Sequencing Center for Infectious Disease"/>
            <person name="Wu L."/>
            <person name="Ma J."/>
        </authorList>
    </citation>
    <scope>NUCLEOTIDE SEQUENCE [LARGE SCALE GENOMIC DNA]</scope>
    <source>
        <strain evidence="3">JCM 18401</strain>
    </source>
</reference>
<gene>
    <name evidence="2" type="ORF">GCM10023333_10900</name>
</gene>